<evidence type="ECO:0000313" key="2">
    <source>
        <dbReference type="EMBL" id="GAA4896532.1"/>
    </source>
</evidence>
<evidence type="ECO:0000313" key="3">
    <source>
        <dbReference type="Proteomes" id="UP001499988"/>
    </source>
</evidence>
<sequence>MKLTSLVLPVGAALLLAGCPGDNDNDPVVIITPPPAMMAFEISVTNLTSAQPMSPVAAYLHDGSVNGWRFGMPASVALEELAEGGDGNAWLTMAQDNGAYSQASGDGILMPGAQQTVNIEMLATQGLHLTLATMLVNTNDAFAGVDGRTLADLAVNQSFTMTLPVYDAGTEANSELAATIPGPAGGGAGFDSNRDDVDYVARHGGVVSLDDGYAQSALLSLHRFDAPVARLSVTRTR</sequence>
<dbReference type="RefSeq" id="WP_345336485.1">
    <property type="nucleotide sequence ID" value="NZ_BAABJZ010000097.1"/>
</dbReference>
<dbReference type="PROSITE" id="PS51257">
    <property type="entry name" value="PROKAR_LIPOPROTEIN"/>
    <property type="match status" value="1"/>
</dbReference>
<name>A0ABP9FAY2_9GAMM</name>
<dbReference type="InterPro" id="IPR009465">
    <property type="entry name" value="Spondin_N"/>
</dbReference>
<feature type="domain" description="Spondin" evidence="1">
    <location>
        <begin position="53"/>
        <end position="172"/>
    </location>
</feature>
<gene>
    <name evidence="2" type="ORF">GCM10023333_32260</name>
</gene>
<reference evidence="3" key="1">
    <citation type="journal article" date="2019" name="Int. J. Syst. Evol. Microbiol.">
        <title>The Global Catalogue of Microorganisms (GCM) 10K type strain sequencing project: providing services to taxonomists for standard genome sequencing and annotation.</title>
        <authorList>
            <consortium name="The Broad Institute Genomics Platform"/>
            <consortium name="The Broad Institute Genome Sequencing Center for Infectious Disease"/>
            <person name="Wu L."/>
            <person name="Ma J."/>
        </authorList>
    </citation>
    <scope>NUCLEOTIDE SEQUENCE [LARGE SCALE GENOMIC DNA]</scope>
    <source>
        <strain evidence="3">JCM 18401</strain>
    </source>
</reference>
<keyword evidence="3" id="KW-1185">Reference proteome</keyword>
<protein>
    <submittedName>
        <fullName evidence="2">Spondin domain-containing protein</fullName>
    </submittedName>
</protein>
<dbReference type="InterPro" id="IPR038678">
    <property type="entry name" value="Spondin_N_sf"/>
</dbReference>
<dbReference type="Gene3D" id="2.60.40.2130">
    <property type="entry name" value="F-spondin domain"/>
    <property type="match status" value="1"/>
</dbReference>
<comment type="caution">
    <text evidence="2">The sequence shown here is derived from an EMBL/GenBank/DDBJ whole genome shotgun (WGS) entry which is preliminary data.</text>
</comment>
<dbReference type="EMBL" id="BAABJZ010000097">
    <property type="protein sequence ID" value="GAA4896532.1"/>
    <property type="molecule type" value="Genomic_DNA"/>
</dbReference>
<accession>A0ABP9FAY2</accession>
<dbReference type="Pfam" id="PF06468">
    <property type="entry name" value="Spond_N"/>
    <property type="match status" value="1"/>
</dbReference>
<proteinExistence type="predicted"/>
<organism evidence="2 3">
    <name type="scientific">Ferrimonas pelagia</name>
    <dbReference type="NCBI Taxonomy" id="1177826"/>
    <lineage>
        <taxon>Bacteria</taxon>
        <taxon>Pseudomonadati</taxon>
        <taxon>Pseudomonadota</taxon>
        <taxon>Gammaproteobacteria</taxon>
        <taxon>Alteromonadales</taxon>
        <taxon>Ferrimonadaceae</taxon>
        <taxon>Ferrimonas</taxon>
    </lineage>
</organism>
<dbReference type="NCBIfam" id="NF038123">
    <property type="entry name" value="NF038123_dom"/>
    <property type="match status" value="1"/>
</dbReference>
<dbReference type="Proteomes" id="UP001499988">
    <property type="component" value="Unassembled WGS sequence"/>
</dbReference>
<evidence type="ECO:0000259" key="1">
    <source>
        <dbReference type="Pfam" id="PF06468"/>
    </source>
</evidence>